<keyword evidence="3" id="KW-1185">Reference proteome</keyword>
<dbReference type="Pfam" id="PF03732">
    <property type="entry name" value="Retrotrans_gag"/>
    <property type="match status" value="1"/>
</dbReference>
<evidence type="ECO:0000259" key="2">
    <source>
        <dbReference type="Pfam" id="PF03732"/>
    </source>
</evidence>
<dbReference type="RefSeq" id="XP_014491240.1">
    <property type="nucleotide sequence ID" value="XM_014635754.1"/>
</dbReference>
<organism evidence="3 4">
    <name type="scientific">Vigna radiata var. radiata</name>
    <name type="common">Mung bean</name>
    <name type="synonym">Phaseolus aureus</name>
    <dbReference type="NCBI Taxonomy" id="3916"/>
    <lineage>
        <taxon>Eukaryota</taxon>
        <taxon>Viridiplantae</taxon>
        <taxon>Streptophyta</taxon>
        <taxon>Embryophyta</taxon>
        <taxon>Tracheophyta</taxon>
        <taxon>Spermatophyta</taxon>
        <taxon>Magnoliopsida</taxon>
        <taxon>eudicotyledons</taxon>
        <taxon>Gunneridae</taxon>
        <taxon>Pentapetalae</taxon>
        <taxon>rosids</taxon>
        <taxon>fabids</taxon>
        <taxon>Fabales</taxon>
        <taxon>Fabaceae</taxon>
        <taxon>Papilionoideae</taxon>
        <taxon>50 kb inversion clade</taxon>
        <taxon>NPAAA clade</taxon>
        <taxon>indigoferoid/millettioid clade</taxon>
        <taxon>Phaseoleae</taxon>
        <taxon>Vigna</taxon>
    </lineage>
</organism>
<dbReference type="SUPFAM" id="SSF56672">
    <property type="entry name" value="DNA/RNA polymerases"/>
    <property type="match status" value="1"/>
</dbReference>
<dbReference type="Proteomes" id="UP000087766">
    <property type="component" value="Chromosome 1"/>
</dbReference>
<dbReference type="InterPro" id="IPR021109">
    <property type="entry name" value="Peptidase_aspartic_dom_sf"/>
</dbReference>
<dbReference type="PANTHER" id="PTHR15503:SF22">
    <property type="entry name" value="TRANSPOSON TY3-I GAG POLYPROTEIN"/>
    <property type="match status" value="1"/>
</dbReference>
<dbReference type="AlphaFoldDB" id="A0A1S3TBV0"/>
<accession>A0A1S3TBV0</accession>
<sequence>MAEHNTRSKTIDDAILRLTQNQSVLTTSQNELNTKLDSIIAHLSQIDIINPQTQSPSSPSSTTFKPHMKLEVPRFDGHDATGWIFKITQFFEYHSTPEEDRLKVASFYMDGAALSWFQWVHKNGLIPSWHSFLQALETRFAPSYYEDPRGLLFKLTQSSTVNDYLTEFERLASRVVGLPPSFLLSCFILGLSPEIKREVLALQPLTFTQAAALAKLQEDKFHDLRKGPRNRFPFQPSPISTSLSPPQGRSSSPLLPTPSKTNYKKLSHEEMLARREKGLCYNCDEKFHPGHKCKARFFLLVAEETEVNNTTPSDDLAAPEPDPLLAHDIQNELSSAQISFNALSGLTAPEALRFLGLISKKQVTILVDGGSTHNFIQDRVAKFLNLPLQPTPTLKVMVGNGSVIECHQFCPAVLLSIQGHIFTVDFHVLPISGADVVLGIQWLKTLGPIVTDYSQLTMRFDREGHTVELSATSPSGPQHISAPQLKRIFETNSAAAYFHIQISPTYFPSQPSTVTLPTHSHPHLSSLLHKYQSLFISPTSLPPTRPTDHHIHLLPHSSPVTVRPYRYPHFQKCEIEKQIEELLHTGLIQPSHSPFSSPVLLVKKKDTT</sequence>
<dbReference type="Gene3D" id="2.40.70.10">
    <property type="entry name" value="Acid Proteases"/>
    <property type="match status" value="1"/>
</dbReference>
<dbReference type="SUPFAM" id="SSF50630">
    <property type="entry name" value="Acid proteases"/>
    <property type="match status" value="1"/>
</dbReference>
<protein>
    <submittedName>
        <fullName evidence="4">Uncharacterized protein LOC106753853</fullName>
    </submittedName>
</protein>
<dbReference type="GeneID" id="106753853"/>
<gene>
    <name evidence="4" type="primary">LOC106753853</name>
</gene>
<dbReference type="Gene3D" id="3.10.10.10">
    <property type="entry name" value="HIV Type 1 Reverse Transcriptase, subunit A, domain 1"/>
    <property type="match status" value="1"/>
</dbReference>
<evidence type="ECO:0000313" key="4">
    <source>
        <dbReference type="RefSeq" id="XP_014491240.1"/>
    </source>
</evidence>
<dbReference type="InterPro" id="IPR032567">
    <property type="entry name" value="RTL1-rel"/>
</dbReference>
<reference evidence="4" key="2">
    <citation type="submission" date="2025-08" db="UniProtKB">
        <authorList>
            <consortium name="RefSeq"/>
        </authorList>
    </citation>
    <scope>IDENTIFICATION</scope>
    <source>
        <tissue evidence="4">Leaf</tissue>
    </source>
</reference>
<feature type="compositionally biased region" description="Polar residues" evidence="1">
    <location>
        <begin position="237"/>
        <end position="249"/>
    </location>
</feature>
<dbReference type="InterPro" id="IPR043502">
    <property type="entry name" value="DNA/RNA_pol_sf"/>
</dbReference>
<evidence type="ECO:0000256" key="1">
    <source>
        <dbReference type="SAM" id="MobiDB-lite"/>
    </source>
</evidence>
<dbReference type="KEGG" id="vra:106753853"/>
<dbReference type="Pfam" id="PF08284">
    <property type="entry name" value="RVP_2"/>
    <property type="match status" value="1"/>
</dbReference>
<feature type="domain" description="Retrotransposon gag" evidence="2">
    <location>
        <begin position="103"/>
        <end position="192"/>
    </location>
</feature>
<evidence type="ECO:0000313" key="3">
    <source>
        <dbReference type="Proteomes" id="UP000087766"/>
    </source>
</evidence>
<dbReference type="OrthoDB" id="1434035at2759"/>
<name>A0A1S3TBV0_VIGRR</name>
<dbReference type="InterPro" id="IPR005162">
    <property type="entry name" value="Retrotrans_gag_dom"/>
</dbReference>
<reference evidence="3" key="1">
    <citation type="journal article" date="2014" name="Nat. Commun.">
        <title>Genome sequence of mungbean and insights into evolution within Vigna species.</title>
        <authorList>
            <person name="Kang Y.J."/>
            <person name="Kim S.K."/>
            <person name="Kim M.Y."/>
            <person name="Lestari P."/>
            <person name="Kim K.H."/>
            <person name="Ha B.K."/>
            <person name="Jun T.H."/>
            <person name="Hwang W.J."/>
            <person name="Lee T."/>
            <person name="Lee J."/>
            <person name="Shim S."/>
            <person name="Yoon M.Y."/>
            <person name="Jang Y.E."/>
            <person name="Han K.S."/>
            <person name="Taeprayoon P."/>
            <person name="Yoon N."/>
            <person name="Somta P."/>
            <person name="Tanya P."/>
            <person name="Kim K.S."/>
            <person name="Gwag J.G."/>
            <person name="Moon J.K."/>
            <person name="Lee Y.H."/>
            <person name="Park B.S."/>
            <person name="Bombarely A."/>
            <person name="Doyle J.J."/>
            <person name="Jackson S.A."/>
            <person name="Schafleitner R."/>
            <person name="Srinives P."/>
            <person name="Varshney R.K."/>
            <person name="Lee S.H."/>
        </authorList>
    </citation>
    <scope>NUCLEOTIDE SEQUENCE [LARGE SCALE GENOMIC DNA]</scope>
    <source>
        <strain evidence="3">cv. VC1973A</strain>
    </source>
</reference>
<dbReference type="CDD" id="cd00303">
    <property type="entry name" value="retropepsin_like"/>
    <property type="match status" value="1"/>
</dbReference>
<feature type="compositionally biased region" description="Low complexity" evidence="1">
    <location>
        <begin position="250"/>
        <end position="259"/>
    </location>
</feature>
<dbReference type="PANTHER" id="PTHR15503">
    <property type="entry name" value="LDOC1 RELATED"/>
    <property type="match status" value="1"/>
</dbReference>
<proteinExistence type="predicted"/>
<feature type="region of interest" description="Disordered" evidence="1">
    <location>
        <begin position="225"/>
        <end position="261"/>
    </location>
</feature>